<evidence type="ECO:0000256" key="3">
    <source>
        <dbReference type="SAM" id="MobiDB-lite"/>
    </source>
</evidence>
<feature type="chain" id="PRO_5038636469" evidence="4">
    <location>
        <begin position="23"/>
        <end position="229"/>
    </location>
</feature>
<feature type="signal peptide" evidence="4">
    <location>
        <begin position="1"/>
        <end position="22"/>
    </location>
</feature>
<dbReference type="InterPro" id="IPR023346">
    <property type="entry name" value="Lysozyme-like_dom_sf"/>
</dbReference>
<dbReference type="InterPro" id="IPR052196">
    <property type="entry name" value="Bact_Kbp"/>
</dbReference>
<dbReference type="PROSITE" id="PS51782">
    <property type="entry name" value="LYSM"/>
    <property type="match status" value="1"/>
</dbReference>
<dbReference type="RefSeq" id="WP_030278551.1">
    <property type="nucleotide sequence ID" value="NZ_BMUB01000003.1"/>
</dbReference>
<evidence type="ECO:0000313" key="6">
    <source>
        <dbReference type="EMBL" id="GGU64834.1"/>
    </source>
</evidence>
<proteinExistence type="inferred from homology"/>
<evidence type="ECO:0000256" key="1">
    <source>
        <dbReference type="ARBA" id="ARBA00010830"/>
    </source>
</evidence>
<gene>
    <name evidence="6" type="ORF">GCM10010502_14530</name>
</gene>
<reference evidence="6" key="1">
    <citation type="journal article" date="2014" name="Int. J. Syst. Evol. Microbiol.">
        <title>Complete genome sequence of Corynebacterium casei LMG S-19264T (=DSM 44701T), isolated from a smear-ripened cheese.</title>
        <authorList>
            <consortium name="US DOE Joint Genome Institute (JGI-PGF)"/>
            <person name="Walter F."/>
            <person name="Albersmeier A."/>
            <person name="Kalinowski J."/>
            <person name="Ruckert C."/>
        </authorList>
    </citation>
    <scope>NUCLEOTIDE SEQUENCE</scope>
    <source>
        <strain evidence="6">JCM 4434</strain>
    </source>
</reference>
<name>A0A8H9HGY6_KITAU</name>
<dbReference type="GO" id="GO:0016787">
    <property type="term" value="F:hydrolase activity"/>
    <property type="evidence" value="ECO:0007669"/>
    <property type="project" value="UniProtKB-KW"/>
</dbReference>
<evidence type="ECO:0000259" key="5">
    <source>
        <dbReference type="PROSITE" id="PS51782"/>
    </source>
</evidence>
<reference evidence="6" key="2">
    <citation type="submission" date="2020-09" db="EMBL/GenBank/DDBJ databases">
        <authorList>
            <person name="Sun Q."/>
            <person name="Ohkuma M."/>
        </authorList>
    </citation>
    <scope>NUCLEOTIDE SEQUENCE</scope>
    <source>
        <strain evidence="6">JCM 4434</strain>
    </source>
</reference>
<feature type="compositionally biased region" description="Basic and acidic residues" evidence="3">
    <location>
        <begin position="123"/>
        <end position="132"/>
    </location>
</feature>
<dbReference type="PANTHER" id="PTHR34700">
    <property type="entry name" value="POTASSIUM BINDING PROTEIN KBP"/>
    <property type="match status" value="1"/>
</dbReference>
<evidence type="ECO:0000256" key="2">
    <source>
        <dbReference type="ARBA" id="ARBA00022801"/>
    </source>
</evidence>
<comment type="similarity">
    <text evidence="1">Belongs to the transglycosylase family. Rpf subfamily.</text>
</comment>
<dbReference type="InterPro" id="IPR036779">
    <property type="entry name" value="LysM_dom_sf"/>
</dbReference>
<dbReference type="EMBL" id="BMUB01000003">
    <property type="protein sequence ID" value="GGU64834.1"/>
    <property type="molecule type" value="Genomic_DNA"/>
</dbReference>
<accession>A0A8H9HGY6</accession>
<dbReference type="SUPFAM" id="SSF54106">
    <property type="entry name" value="LysM domain"/>
    <property type="match status" value="1"/>
</dbReference>
<keyword evidence="4" id="KW-0732">Signal</keyword>
<dbReference type="InterPro" id="IPR018392">
    <property type="entry name" value="LysM"/>
</dbReference>
<feature type="region of interest" description="Disordered" evidence="3">
    <location>
        <begin position="118"/>
        <end position="187"/>
    </location>
</feature>
<protein>
    <submittedName>
        <fullName evidence="6">Transglycosylase</fullName>
    </submittedName>
</protein>
<dbReference type="SMART" id="SM00257">
    <property type="entry name" value="LysM"/>
    <property type="match status" value="1"/>
</dbReference>
<dbReference type="SUPFAM" id="SSF53955">
    <property type="entry name" value="Lysozyme-like"/>
    <property type="match status" value="1"/>
</dbReference>
<dbReference type="AlphaFoldDB" id="A0A8H9HGY6"/>
<dbReference type="Proteomes" id="UP000610124">
    <property type="component" value="Unassembled WGS sequence"/>
</dbReference>
<evidence type="ECO:0000313" key="7">
    <source>
        <dbReference type="Proteomes" id="UP000610124"/>
    </source>
</evidence>
<comment type="caution">
    <text evidence="6">The sequence shown here is derived from an EMBL/GenBank/DDBJ whole genome shotgun (WGS) entry which is preliminary data.</text>
</comment>
<evidence type="ECO:0000256" key="4">
    <source>
        <dbReference type="SAM" id="SignalP"/>
    </source>
</evidence>
<dbReference type="GeneID" id="97490525"/>
<keyword evidence="2" id="KW-0378">Hydrolase</keyword>
<dbReference type="Gene3D" id="1.10.530.10">
    <property type="match status" value="1"/>
</dbReference>
<feature type="domain" description="LysM" evidence="5">
    <location>
        <begin position="179"/>
        <end position="228"/>
    </location>
</feature>
<sequence length="229" mass="23590">MSPLSVVRRLLVVLLLPLLALAAVLGGARASSAVAVPTGVRTGGTDWDALARCESGGRWQAATGNGYYGGLQFDTATWRANGGLAYAPRPDGATREQQIAVAEHLAERRGLAPWPVCGARAGHNGDRADSHTGTHAGGGHGPAHPRPQAPAPRTERAVPEDTPPVISDGGTDAGEAGPETWTVRPGDTLGGIAQEVGSPDGWSTLYALNRQTIGDDPDLILPGQVLALR</sequence>
<dbReference type="CDD" id="cd13925">
    <property type="entry name" value="RPF"/>
    <property type="match status" value="1"/>
</dbReference>
<dbReference type="PANTHER" id="PTHR34700:SF4">
    <property type="entry name" value="PHAGE-LIKE ELEMENT PBSX PROTEIN XKDP"/>
    <property type="match status" value="1"/>
</dbReference>
<dbReference type="Gene3D" id="3.10.350.10">
    <property type="entry name" value="LysM domain"/>
    <property type="match status" value="1"/>
</dbReference>
<dbReference type="OrthoDB" id="1404170at2"/>
<dbReference type="InterPro" id="IPR010618">
    <property type="entry name" value="RPF"/>
</dbReference>
<organism evidence="6 7">
    <name type="scientific">Kitasatospora aureofaciens</name>
    <name type="common">Streptomyces aureofaciens</name>
    <dbReference type="NCBI Taxonomy" id="1894"/>
    <lineage>
        <taxon>Bacteria</taxon>
        <taxon>Bacillati</taxon>
        <taxon>Actinomycetota</taxon>
        <taxon>Actinomycetes</taxon>
        <taxon>Kitasatosporales</taxon>
        <taxon>Streptomycetaceae</taxon>
        <taxon>Kitasatospora</taxon>
    </lineage>
</organism>
<dbReference type="Pfam" id="PF06737">
    <property type="entry name" value="Transglycosylas"/>
    <property type="match status" value="1"/>
</dbReference>
<dbReference type="Pfam" id="PF01476">
    <property type="entry name" value="LysM"/>
    <property type="match status" value="1"/>
</dbReference>
<dbReference type="CDD" id="cd00118">
    <property type="entry name" value="LysM"/>
    <property type="match status" value="1"/>
</dbReference>